<organism evidence="2 3">
    <name type="scientific">Daphnia galeata</name>
    <dbReference type="NCBI Taxonomy" id="27404"/>
    <lineage>
        <taxon>Eukaryota</taxon>
        <taxon>Metazoa</taxon>
        <taxon>Ecdysozoa</taxon>
        <taxon>Arthropoda</taxon>
        <taxon>Crustacea</taxon>
        <taxon>Branchiopoda</taxon>
        <taxon>Diplostraca</taxon>
        <taxon>Cladocera</taxon>
        <taxon>Anomopoda</taxon>
        <taxon>Daphniidae</taxon>
        <taxon>Daphnia</taxon>
    </lineage>
</organism>
<feature type="signal peptide" evidence="1">
    <location>
        <begin position="1"/>
        <end position="22"/>
    </location>
</feature>
<proteinExistence type="predicted"/>
<dbReference type="AlphaFoldDB" id="A0A8J2RBU9"/>
<evidence type="ECO:0000313" key="3">
    <source>
        <dbReference type="Proteomes" id="UP000789390"/>
    </source>
</evidence>
<protein>
    <submittedName>
        <fullName evidence="2">Uncharacterized protein</fullName>
    </submittedName>
</protein>
<evidence type="ECO:0000256" key="1">
    <source>
        <dbReference type="SAM" id="SignalP"/>
    </source>
</evidence>
<name>A0A8J2RBU9_9CRUS</name>
<dbReference type="OrthoDB" id="6361352at2759"/>
<keyword evidence="1" id="KW-0732">Signal</keyword>
<feature type="chain" id="PRO_5035205682" evidence="1">
    <location>
        <begin position="23"/>
        <end position="215"/>
    </location>
</feature>
<comment type="caution">
    <text evidence="2">The sequence shown here is derived from an EMBL/GenBank/DDBJ whole genome shotgun (WGS) entry which is preliminary data.</text>
</comment>
<reference evidence="2" key="1">
    <citation type="submission" date="2021-11" db="EMBL/GenBank/DDBJ databases">
        <authorList>
            <person name="Schell T."/>
        </authorList>
    </citation>
    <scope>NUCLEOTIDE SEQUENCE</scope>
    <source>
        <strain evidence="2">M5</strain>
    </source>
</reference>
<gene>
    <name evidence="2" type="ORF">DGAL_LOCUS3521</name>
</gene>
<keyword evidence="3" id="KW-1185">Reference proteome</keyword>
<accession>A0A8J2RBU9</accession>
<dbReference type="EMBL" id="CAKKLH010000054">
    <property type="protein sequence ID" value="CAH0101193.1"/>
    <property type="molecule type" value="Genomic_DNA"/>
</dbReference>
<evidence type="ECO:0000313" key="2">
    <source>
        <dbReference type="EMBL" id="CAH0101193.1"/>
    </source>
</evidence>
<sequence>MLSTKLLVVFFFITFQQSSVLASLNLHGQPLFSGVTEFTFEVATSTLTKATPCYITEGKISQCRRKRGMEEKPQIQLEGLDIAPSAVMGVEATPAPRSPKFNSKDFKNHVISSSFDDAYFNNMNLFRQLAATNRNNVVTVGDCGMSTVNFSQFLSCLGMTVQETNDNIDGHFYGNLDLLQRLQHNDSDGLHSVRFLLSLLSFKFHASSADFPNRR</sequence>
<dbReference type="Proteomes" id="UP000789390">
    <property type="component" value="Unassembled WGS sequence"/>
</dbReference>